<proteinExistence type="predicted"/>
<feature type="non-terminal residue" evidence="2">
    <location>
        <position position="1"/>
    </location>
</feature>
<evidence type="ECO:0000256" key="1">
    <source>
        <dbReference type="SAM" id="MobiDB-lite"/>
    </source>
</evidence>
<dbReference type="EMBL" id="JAEFCI010007725">
    <property type="protein sequence ID" value="KAG5458910.1"/>
    <property type="molecule type" value="Genomic_DNA"/>
</dbReference>
<gene>
    <name evidence="2" type="ORF">BJ554DRAFT_778</name>
</gene>
<accession>A0A8H7ZTD9</accession>
<feature type="region of interest" description="Disordered" evidence="1">
    <location>
        <begin position="1"/>
        <end position="46"/>
    </location>
</feature>
<protein>
    <submittedName>
        <fullName evidence="2">Uncharacterized protein</fullName>
    </submittedName>
</protein>
<dbReference type="AlphaFoldDB" id="A0A8H7ZTD9"/>
<evidence type="ECO:0000313" key="2">
    <source>
        <dbReference type="EMBL" id="KAG5458910.1"/>
    </source>
</evidence>
<organism evidence="2 3">
    <name type="scientific">Olpidium bornovanus</name>
    <dbReference type="NCBI Taxonomy" id="278681"/>
    <lineage>
        <taxon>Eukaryota</taxon>
        <taxon>Fungi</taxon>
        <taxon>Fungi incertae sedis</taxon>
        <taxon>Olpidiomycota</taxon>
        <taxon>Olpidiomycotina</taxon>
        <taxon>Olpidiomycetes</taxon>
        <taxon>Olpidiales</taxon>
        <taxon>Olpidiaceae</taxon>
        <taxon>Olpidium</taxon>
    </lineage>
</organism>
<dbReference type="Proteomes" id="UP000673691">
    <property type="component" value="Unassembled WGS sequence"/>
</dbReference>
<evidence type="ECO:0000313" key="3">
    <source>
        <dbReference type="Proteomes" id="UP000673691"/>
    </source>
</evidence>
<keyword evidence="3" id="KW-1185">Reference proteome</keyword>
<reference evidence="2 3" key="1">
    <citation type="journal article" name="Sci. Rep.">
        <title>Genome-scale phylogenetic analyses confirm Olpidium as the closest living zoosporic fungus to the non-flagellated, terrestrial fungi.</title>
        <authorList>
            <person name="Chang Y."/>
            <person name="Rochon D."/>
            <person name="Sekimoto S."/>
            <person name="Wang Y."/>
            <person name="Chovatia M."/>
            <person name="Sandor L."/>
            <person name="Salamov A."/>
            <person name="Grigoriev I.V."/>
            <person name="Stajich J.E."/>
            <person name="Spatafora J.W."/>
        </authorList>
    </citation>
    <scope>NUCLEOTIDE SEQUENCE [LARGE SCALE GENOMIC DNA]</scope>
    <source>
        <strain evidence="2">S191</strain>
    </source>
</reference>
<dbReference type="OrthoDB" id="2123637at2759"/>
<comment type="caution">
    <text evidence="2">The sequence shown here is derived from an EMBL/GenBank/DDBJ whole genome shotgun (WGS) entry which is preliminary data.</text>
</comment>
<sequence>VFQFAKKKKKNPEKSNRFPSRARAGGVLYDGGGAPEAALTQKGRKGQRTPLASSLNARAVFFSLADCGEEGKRWNYITAVVTHTVPEPDGFRKLIKKGAPLINTPLPQFYTPDEWKKISKFNYETSEHIHDAALPRDPSGKAYVVVRHEDFTEEMRTFLQSIGVRATLLVGPSDLQVKDETDVSEGESVVDG</sequence>
<feature type="compositionally biased region" description="Basic residues" evidence="1">
    <location>
        <begin position="1"/>
        <end position="11"/>
    </location>
</feature>
<name>A0A8H7ZTD9_9FUNG</name>